<feature type="compositionally biased region" description="Polar residues" evidence="1">
    <location>
        <begin position="1"/>
        <end position="10"/>
    </location>
</feature>
<comment type="caution">
    <text evidence="2">The sequence shown here is derived from an EMBL/GenBank/DDBJ whole genome shotgun (WGS) entry which is preliminary data.</text>
</comment>
<dbReference type="EMBL" id="QJNU01000173">
    <property type="protein sequence ID" value="RYP05287.1"/>
    <property type="molecule type" value="Genomic_DNA"/>
</dbReference>
<evidence type="ECO:0000313" key="2">
    <source>
        <dbReference type="EMBL" id="RYP05287.1"/>
    </source>
</evidence>
<dbReference type="STRING" id="155417.A0A4Q4TI82"/>
<name>A0A4Q4TI82_9PEZI</name>
<reference evidence="2 3" key="1">
    <citation type="submission" date="2018-06" db="EMBL/GenBank/DDBJ databases">
        <title>Complete Genomes of Monosporascus.</title>
        <authorList>
            <person name="Robinson A.J."/>
            <person name="Natvig D.O."/>
        </authorList>
    </citation>
    <scope>NUCLEOTIDE SEQUENCE [LARGE SCALE GENOMIC DNA]</scope>
    <source>
        <strain evidence="2 3">CBS 110550</strain>
    </source>
</reference>
<sequence length="112" mass="12404">MAHVTSTNSGKLIADKQGDSPGHGPRVPGYRWETKAQKPNRRLETVHFDQRAKRDLVVDIMNYQDPNTQRHYIRRTPTGGATCFTGRAARAKTSLSLPLAGAFGLGLYVLKI</sequence>
<proteinExistence type="predicted"/>
<evidence type="ECO:0000256" key="1">
    <source>
        <dbReference type="SAM" id="MobiDB-lite"/>
    </source>
</evidence>
<dbReference type="AlphaFoldDB" id="A0A4Q4TI82"/>
<dbReference type="OrthoDB" id="10251412at2759"/>
<feature type="region of interest" description="Disordered" evidence="1">
    <location>
        <begin position="1"/>
        <end position="31"/>
    </location>
</feature>
<keyword evidence="3" id="KW-1185">Reference proteome</keyword>
<dbReference type="Proteomes" id="UP000293360">
    <property type="component" value="Unassembled WGS sequence"/>
</dbReference>
<accession>A0A4Q4TI82</accession>
<evidence type="ECO:0000313" key="3">
    <source>
        <dbReference type="Proteomes" id="UP000293360"/>
    </source>
</evidence>
<organism evidence="2 3">
    <name type="scientific">Monosporascus ibericus</name>
    <dbReference type="NCBI Taxonomy" id="155417"/>
    <lineage>
        <taxon>Eukaryota</taxon>
        <taxon>Fungi</taxon>
        <taxon>Dikarya</taxon>
        <taxon>Ascomycota</taxon>
        <taxon>Pezizomycotina</taxon>
        <taxon>Sordariomycetes</taxon>
        <taxon>Xylariomycetidae</taxon>
        <taxon>Xylariales</taxon>
        <taxon>Xylariales incertae sedis</taxon>
        <taxon>Monosporascus</taxon>
    </lineage>
</organism>
<gene>
    <name evidence="2" type="ORF">DL764_003885</name>
</gene>
<protein>
    <submittedName>
        <fullName evidence="2">Uncharacterized protein</fullName>
    </submittedName>
</protein>